<evidence type="ECO:0000313" key="3">
    <source>
        <dbReference type="EMBL" id="AFM22815.1"/>
    </source>
</evidence>
<evidence type="ECO:0000313" key="4">
    <source>
        <dbReference type="Proteomes" id="UP000006055"/>
    </source>
</evidence>
<dbReference type="KEGG" id="dti:Desti_0066"/>
<dbReference type="STRING" id="706587.Desti_0066"/>
<dbReference type="InterPro" id="IPR010093">
    <property type="entry name" value="SinI_DNA-bd"/>
</dbReference>
<dbReference type="NCBIfam" id="TIGR01764">
    <property type="entry name" value="excise"/>
    <property type="match status" value="1"/>
</dbReference>
<organism evidence="3 4">
    <name type="scientific">Desulfomonile tiedjei (strain ATCC 49306 / DSM 6799 / DCB-1)</name>
    <dbReference type="NCBI Taxonomy" id="706587"/>
    <lineage>
        <taxon>Bacteria</taxon>
        <taxon>Pseudomonadati</taxon>
        <taxon>Thermodesulfobacteriota</taxon>
        <taxon>Desulfomonilia</taxon>
        <taxon>Desulfomonilales</taxon>
        <taxon>Desulfomonilaceae</taxon>
        <taxon>Desulfomonile</taxon>
    </lineage>
</organism>
<dbReference type="HOGENOM" id="CLU_053344_1_0_7"/>
<feature type="domain" description="PBP" evidence="1">
    <location>
        <begin position="88"/>
        <end position="275"/>
    </location>
</feature>
<dbReference type="Proteomes" id="UP000006055">
    <property type="component" value="Chromosome"/>
</dbReference>
<dbReference type="Pfam" id="PF12728">
    <property type="entry name" value="HTH_17"/>
    <property type="match status" value="1"/>
</dbReference>
<evidence type="ECO:0000259" key="1">
    <source>
        <dbReference type="Pfam" id="PF12727"/>
    </source>
</evidence>
<evidence type="ECO:0000259" key="2">
    <source>
        <dbReference type="Pfam" id="PF12728"/>
    </source>
</evidence>
<keyword evidence="3" id="KW-0238">DNA-binding</keyword>
<accession>I4BZS4</accession>
<keyword evidence="4" id="KW-1185">Reference proteome</keyword>
<name>I4BZS4_DESTA</name>
<dbReference type="eggNOG" id="COG1910">
    <property type="taxonomic scope" value="Bacteria"/>
</dbReference>
<dbReference type="PANTHER" id="PTHR38431">
    <property type="entry name" value="BLL2305 PROTEIN"/>
    <property type="match status" value="1"/>
</dbReference>
<feature type="domain" description="Helix-turn-helix" evidence="2">
    <location>
        <begin position="5"/>
        <end position="53"/>
    </location>
</feature>
<dbReference type="RefSeq" id="WP_014807974.1">
    <property type="nucleotide sequence ID" value="NC_018025.1"/>
</dbReference>
<dbReference type="Pfam" id="PF12727">
    <property type="entry name" value="PBP_like"/>
    <property type="match status" value="1"/>
</dbReference>
<dbReference type="PANTHER" id="PTHR38431:SF1">
    <property type="entry name" value="BLL2305 PROTEIN"/>
    <property type="match status" value="1"/>
</dbReference>
<dbReference type="InterPro" id="IPR041657">
    <property type="entry name" value="HTH_17"/>
</dbReference>
<reference evidence="4" key="1">
    <citation type="submission" date="2012-06" db="EMBL/GenBank/DDBJ databases">
        <title>Complete sequence of chromosome of Desulfomonile tiedjei DSM 6799.</title>
        <authorList>
            <person name="Lucas S."/>
            <person name="Copeland A."/>
            <person name="Lapidus A."/>
            <person name="Glavina del Rio T."/>
            <person name="Dalin E."/>
            <person name="Tice H."/>
            <person name="Bruce D."/>
            <person name="Goodwin L."/>
            <person name="Pitluck S."/>
            <person name="Peters L."/>
            <person name="Ovchinnikova G."/>
            <person name="Zeytun A."/>
            <person name="Lu M."/>
            <person name="Kyrpides N."/>
            <person name="Mavromatis K."/>
            <person name="Ivanova N."/>
            <person name="Brettin T."/>
            <person name="Detter J.C."/>
            <person name="Han C."/>
            <person name="Larimer F."/>
            <person name="Land M."/>
            <person name="Hauser L."/>
            <person name="Markowitz V."/>
            <person name="Cheng J.-F."/>
            <person name="Hugenholtz P."/>
            <person name="Woyke T."/>
            <person name="Wu D."/>
            <person name="Spring S."/>
            <person name="Schroeder M."/>
            <person name="Brambilla E."/>
            <person name="Klenk H.-P."/>
            <person name="Eisen J.A."/>
        </authorList>
    </citation>
    <scope>NUCLEOTIDE SEQUENCE [LARGE SCALE GENOMIC DNA]</scope>
    <source>
        <strain evidence="4">ATCC 49306 / DSM 6799 / DCB-1</strain>
    </source>
</reference>
<dbReference type="PATRIC" id="fig|706587.4.peg.69"/>
<dbReference type="Gene3D" id="3.40.190.10">
    <property type="entry name" value="Periplasmic binding protein-like II"/>
    <property type="match status" value="1"/>
</dbReference>
<proteinExistence type="predicted"/>
<gene>
    <name evidence="3" type="ordered locus">Desti_0066</name>
</gene>
<dbReference type="EMBL" id="CP003360">
    <property type="protein sequence ID" value="AFM22815.1"/>
    <property type="molecule type" value="Genomic_DNA"/>
</dbReference>
<dbReference type="AlphaFoldDB" id="I4BZS4"/>
<sequence>MAENLLSTKEVAKLLKINEKMVYALISEKGLPATKVTGKWLFPQDLVENWIHKETVNFPHEPVPLPDYHGLLIIAGSNDILLDRSLSLFNKKYPEHVAIFGNLGSMGGIRALRKRLCHVATSHLLEEEGQEYNFGAVREALNEIPAIVNFCRREQGILVAKGNPKQIASVADFARPDVCIVNRAPGTGTRLLVNMELKQAGIDPENVNGYGNEVHRHLDVGIEVLSGRADAGPAISAVAGLLDLDFIPIRWERFDLLISKDRFFDEGIQLFLSLLHERSFRELGEALRGYEMSLSGKMVFARAEKERQGQLSERETG</sequence>
<protein>
    <submittedName>
        <fullName evidence="3">DNA-binding protein, excisionase family</fullName>
    </submittedName>
</protein>
<dbReference type="SUPFAM" id="SSF53850">
    <property type="entry name" value="Periplasmic binding protein-like II"/>
    <property type="match status" value="1"/>
</dbReference>
<dbReference type="GO" id="GO:0003677">
    <property type="term" value="F:DNA binding"/>
    <property type="evidence" value="ECO:0007669"/>
    <property type="project" value="UniProtKB-KW"/>
</dbReference>
<dbReference type="OrthoDB" id="9804758at2"/>
<dbReference type="InterPro" id="IPR024370">
    <property type="entry name" value="PBP_domain"/>
</dbReference>